<dbReference type="AlphaFoldDB" id="F4XRI0"/>
<reference evidence="3" key="1">
    <citation type="journal article" date="2011" name="Proc. Natl. Acad. Sci. U.S.A.">
        <title>Genomic insights into the physiology and ecology of the marine filamentous cyanobacterium Lyngbya majuscula.</title>
        <authorList>
            <person name="Jones A.C."/>
            <person name="Monroe E.A."/>
            <person name="Podell S."/>
            <person name="Hess W.R."/>
            <person name="Klages S."/>
            <person name="Esquenazi E."/>
            <person name="Niessen S."/>
            <person name="Hoover H."/>
            <person name="Rothmann M."/>
            <person name="Lasken R.S."/>
            <person name="Yates J.R.III."/>
            <person name="Reinhardt R."/>
            <person name="Kube M."/>
            <person name="Burkart M.D."/>
            <person name="Allen E.E."/>
            <person name="Dorrestein P.C."/>
            <person name="Gerwick W.H."/>
            <person name="Gerwick L."/>
        </authorList>
    </citation>
    <scope>NUCLEOTIDE SEQUENCE [LARGE SCALE GENOMIC DNA]</scope>
    <source>
        <strain evidence="3">3L</strain>
    </source>
</reference>
<sequence>MVNSHIRTRKGAKLDDTYQSYLNRVTRLTLTATYQSQLLNIQESPKFKRLPNGSREPAPFPGYTVITPPWEEETNNSTFYNNMQQLQKELIQQLDPGLMVPIPPDSFHLTLADLIWENAYRDATAENPQFETQLLQSIQASFDKYVGISQETSLANGGNPISWQLLGLMVMPRAIGVCLAPKDEQAYNRIAQLRRCIYQNSDLMALGIEQQYHFTAHITLGYFGDIPQELDSDRISNILFELSGQALEVEGSVLSIRQAQLRKFDNMMRFLREPEWPVLEF</sequence>
<dbReference type="HOGENOM" id="CLU_1118341_0_0_3"/>
<keyword evidence="3" id="KW-1185">Reference proteome</keyword>
<organism evidence="2 3">
    <name type="scientific">Moorena producens 3L</name>
    <dbReference type="NCBI Taxonomy" id="489825"/>
    <lineage>
        <taxon>Bacteria</taxon>
        <taxon>Bacillati</taxon>
        <taxon>Cyanobacteriota</taxon>
        <taxon>Cyanophyceae</taxon>
        <taxon>Coleofasciculales</taxon>
        <taxon>Coleofasciculaceae</taxon>
        <taxon>Moorena</taxon>
    </lineage>
</organism>
<evidence type="ECO:0000259" key="1">
    <source>
        <dbReference type="Pfam" id="PF08975"/>
    </source>
</evidence>
<dbReference type="InterPro" id="IPR009097">
    <property type="entry name" value="Cyclic_Pdiesterase"/>
</dbReference>
<dbReference type="EMBL" id="GL890901">
    <property type="protein sequence ID" value="EGJ32823.1"/>
    <property type="molecule type" value="Genomic_DNA"/>
</dbReference>
<protein>
    <recommendedName>
        <fullName evidence="1">DUF1868 domain-containing protein</fullName>
    </recommendedName>
</protein>
<dbReference type="Gene3D" id="3.90.1140.10">
    <property type="entry name" value="Cyclic phosphodiesterase"/>
    <property type="match status" value="1"/>
</dbReference>
<name>F4XRI0_9CYAN</name>
<dbReference type="SUPFAM" id="SSF55144">
    <property type="entry name" value="LigT-like"/>
    <property type="match status" value="1"/>
</dbReference>
<feature type="domain" description="DUF1868" evidence="1">
    <location>
        <begin position="55"/>
        <end position="119"/>
    </location>
</feature>
<accession>F4XRI0</accession>
<evidence type="ECO:0000313" key="2">
    <source>
        <dbReference type="EMBL" id="EGJ32823.1"/>
    </source>
</evidence>
<proteinExistence type="predicted"/>
<dbReference type="InterPro" id="IPR015069">
    <property type="entry name" value="2H-PEstase_DUF1868"/>
</dbReference>
<dbReference type="Proteomes" id="UP000003959">
    <property type="component" value="Unassembled WGS sequence"/>
</dbReference>
<evidence type="ECO:0000313" key="3">
    <source>
        <dbReference type="Proteomes" id="UP000003959"/>
    </source>
</evidence>
<gene>
    <name evidence="2" type="ORF">LYNGBM3L_75930</name>
</gene>
<dbReference type="eggNOG" id="COG5255">
    <property type="taxonomic scope" value="Bacteria"/>
</dbReference>
<dbReference type="Pfam" id="PF08975">
    <property type="entry name" value="2H-phosphodiest"/>
    <property type="match status" value="1"/>
</dbReference>